<dbReference type="GO" id="GO:0016125">
    <property type="term" value="P:sterol metabolic process"/>
    <property type="evidence" value="ECO:0007669"/>
    <property type="project" value="UniProtKB-UniRule"/>
</dbReference>
<protein>
    <recommendedName>
        <fullName evidence="10">Protein ARV</fullName>
    </recommendedName>
</protein>
<keyword evidence="10" id="KW-0333">Golgi apparatus</keyword>
<keyword evidence="3 10" id="KW-0813">Transport</keyword>
<reference evidence="12 13" key="1">
    <citation type="journal article" date="2012" name="BMC Genomics">
        <title>Comparative genomics of the white-rot fungi, Phanerochaete carnosa and P. chrysosporium, to elucidate the genetic basis of the distinct wood types they colonize.</title>
        <authorList>
            <person name="Suzuki H."/>
            <person name="MacDonald J."/>
            <person name="Syed K."/>
            <person name="Salamov A."/>
            <person name="Hori C."/>
            <person name="Aerts A."/>
            <person name="Henrissat B."/>
            <person name="Wiebenga A."/>
            <person name="vanKuyk P.A."/>
            <person name="Barry K."/>
            <person name="Lindquist E."/>
            <person name="LaButti K."/>
            <person name="Lapidus A."/>
            <person name="Lucas S."/>
            <person name="Coutinho P."/>
            <person name="Gong Y."/>
            <person name="Samejima M."/>
            <person name="Mahadevan R."/>
            <person name="Abou-Zaid M."/>
            <person name="de Vries R.P."/>
            <person name="Igarashi K."/>
            <person name="Yadav J.S."/>
            <person name="Grigoriev I.V."/>
            <person name="Master E.R."/>
        </authorList>
    </citation>
    <scope>NUCLEOTIDE SEQUENCE [LARGE SCALE GENOMIC DNA]</scope>
    <source>
        <strain evidence="12 13">HHB-10118-sp</strain>
    </source>
</reference>
<comment type="function">
    <text evidence="10">Regulates also the sphingolipid metabolism.</text>
</comment>
<keyword evidence="10" id="KW-0746">Sphingolipid metabolism</keyword>
<keyword evidence="9" id="KW-0472">Membrane</keyword>
<sequence length="331" mass="36884">MPICTNCSHPTPYLYTVYDSEDNLRLEQCSSCHAFADPYVEHDALTLGIDLMLLKRDVFRHLLFNRGAGARRLSNKSSGEATSSENPQSHELQREKGRRLQILRLGFFLVAVDASDYFSHSMDPSHPGTVEIAQWNQDALESYFRVLTGCLIETVGFHVGVTLASFIVLHALDWLRSHGDAQAPSGLRTQFRCSHIPLTILYSSLNKFFLLFLLTIWRPNSQSSSADSLQSQYNATNLLSHPMLRGALEMLDDDKLDREWIIRNVLGGMATGFGLRVVLDCHPVFTTMIILTGWAVKTALAHLVSGWVGASISIQAGSEGAEEIWLAYSIP</sequence>
<dbReference type="InterPro" id="IPR007290">
    <property type="entry name" value="Arv1"/>
</dbReference>
<dbReference type="GO" id="GO:0000139">
    <property type="term" value="C:Golgi membrane"/>
    <property type="evidence" value="ECO:0007669"/>
    <property type="project" value="UniProtKB-SubCell"/>
</dbReference>
<evidence type="ECO:0000313" key="12">
    <source>
        <dbReference type="EMBL" id="EKM57803.1"/>
    </source>
</evidence>
<evidence type="ECO:0000256" key="2">
    <source>
        <dbReference type="ARBA" id="ARBA00009187"/>
    </source>
</evidence>
<gene>
    <name evidence="12" type="ORF">PHACADRAFT_158843</name>
</gene>
<organism evidence="12 13">
    <name type="scientific">Phanerochaete carnosa (strain HHB-10118-sp)</name>
    <name type="common">White-rot fungus</name>
    <name type="synonym">Peniophora carnosa</name>
    <dbReference type="NCBI Taxonomy" id="650164"/>
    <lineage>
        <taxon>Eukaryota</taxon>
        <taxon>Fungi</taxon>
        <taxon>Dikarya</taxon>
        <taxon>Basidiomycota</taxon>
        <taxon>Agaricomycotina</taxon>
        <taxon>Agaricomycetes</taxon>
        <taxon>Polyporales</taxon>
        <taxon>Phanerochaetaceae</taxon>
        <taxon>Phanerochaete</taxon>
    </lineage>
</organism>
<evidence type="ECO:0000256" key="8">
    <source>
        <dbReference type="ARBA" id="ARBA00023098"/>
    </source>
</evidence>
<comment type="similarity">
    <text evidence="2 10">Belongs to the ARV1 family.</text>
</comment>
<dbReference type="HOGENOM" id="CLU_860831_0_0_1"/>
<keyword evidence="5 10" id="KW-0256">Endoplasmic reticulum</keyword>
<dbReference type="RefSeq" id="XP_007393147.1">
    <property type="nucleotide sequence ID" value="XM_007393085.1"/>
</dbReference>
<dbReference type="InParanoid" id="K5W1V1"/>
<name>K5W1V1_PHACS</name>
<evidence type="ECO:0000256" key="5">
    <source>
        <dbReference type="ARBA" id="ARBA00022824"/>
    </source>
</evidence>
<feature type="compositionally biased region" description="Polar residues" evidence="11">
    <location>
        <begin position="75"/>
        <end position="90"/>
    </location>
</feature>
<dbReference type="STRING" id="650164.K5W1V1"/>
<evidence type="ECO:0000256" key="3">
    <source>
        <dbReference type="ARBA" id="ARBA00022448"/>
    </source>
</evidence>
<dbReference type="Pfam" id="PF04161">
    <property type="entry name" value="Arv1"/>
    <property type="match status" value="1"/>
</dbReference>
<dbReference type="GO" id="GO:0006665">
    <property type="term" value="P:sphingolipid metabolic process"/>
    <property type="evidence" value="ECO:0007669"/>
    <property type="project" value="UniProtKB-UniRule"/>
</dbReference>
<dbReference type="KEGG" id="pco:PHACADRAFT_158843"/>
<dbReference type="Proteomes" id="UP000008370">
    <property type="component" value="Unassembled WGS sequence"/>
</dbReference>
<comment type="subcellular location">
    <subcellularLocation>
        <location evidence="1 10">Endoplasmic reticulum membrane</location>
        <topology evidence="1 10">Multi-pass membrane protein</topology>
    </subcellularLocation>
    <subcellularLocation>
        <location evidence="10">Golgi apparatus membrane</location>
        <topology evidence="10">Multi-pass membrane protein</topology>
    </subcellularLocation>
</comment>
<evidence type="ECO:0000256" key="9">
    <source>
        <dbReference type="ARBA" id="ARBA00023136"/>
    </source>
</evidence>
<evidence type="ECO:0000256" key="1">
    <source>
        <dbReference type="ARBA" id="ARBA00004477"/>
    </source>
</evidence>
<evidence type="ECO:0000256" key="11">
    <source>
        <dbReference type="SAM" id="MobiDB-lite"/>
    </source>
</evidence>
<keyword evidence="13" id="KW-1185">Reference proteome</keyword>
<keyword evidence="7 10" id="KW-0445">Lipid transport</keyword>
<keyword evidence="8 10" id="KW-0443">Lipid metabolism</keyword>
<proteinExistence type="inferred from homology"/>
<comment type="function">
    <text evidence="10">Mediator of sterol homeostasis involved in sterol uptake, trafficking and distribution into membranes.</text>
</comment>
<keyword evidence="6" id="KW-1133">Transmembrane helix</keyword>
<dbReference type="PANTHER" id="PTHR14467:SF0">
    <property type="entry name" value="PROTEIN ARV1"/>
    <property type="match status" value="1"/>
</dbReference>
<evidence type="ECO:0000313" key="13">
    <source>
        <dbReference type="Proteomes" id="UP000008370"/>
    </source>
</evidence>
<keyword evidence="4" id="KW-0812">Transmembrane</keyword>
<dbReference type="OrthoDB" id="2192830at2759"/>
<dbReference type="GO" id="GO:0005789">
    <property type="term" value="C:endoplasmic reticulum membrane"/>
    <property type="evidence" value="ECO:0007669"/>
    <property type="project" value="UniProtKB-SubCell"/>
</dbReference>
<accession>K5W1V1</accession>
<evidence type="ECO:0000256" key="7">
    <source>
        <dbReference type="ARBA" id="ARBA00023055"/>
    </source>
</evidence>
<feature type="region of interest" description="Disordered" evidence="11">
    <location>
        <begin position="73"/>
        <end position="94"/>
    </location>
</feature>
<dbReference type="GO" id="GO:0032541">
    <property type="term" value="C:cortical endoplasmic reticulum"/>
    <property type="evidence" value="ECO:0007669"/>
    <property type="project" value="TreeGrafter"/>
</dbReference>
<evidence type="ECO:0000256" key="4">
    <source>
        <dbReference type="ARBA" id="ARBA00022692"/>
    </source>
</evidence>
<dbReference type="EMBL" id="JH930470">
    <property type="protein sequence ID" value="EKM57803.1"/>
    <property type="molecule type" value="Genomic_DNA"/>
</dbReference>
<dbReference type="PANTHER" id="PTHR14467">
    <property type="entry name" value="ARV1"/>
    <property type="match status" value="1"/>
</dbReference>
<dbReference type="GO" id="GO:0097036">
    <property type="term" value="P:regulation of plasma membrane sterol distribution"/>
    <property type="evidence" value="ECO:0007669"/>
    <property type="project" value="UniProtKB-UniRule"/>
</dbReference>
<dbReference type="AlphaFoldDB" id="K5W1V1"/>
<evidence type="ECO:0000256" key="10">
    <source>
        <dbReference type="RuleBase" id="RU368065"/>
    </source>
</evidence>
<evidence type="ECO:0000256" key="6">
    <source>
        <dbReference type="ARBA" id="ARBA00022989"/>
    </source>
</evidence>
<dbReference type="GO" id="GO:0032366">
    <property type="term" value="P:intracellular sterol transport"/>
    <property type="evidence" value="ECO:0007669"/>
    <property type="project" value="UniProtKB-UniRule"/>
</dbReference>
<dbReference type="GeneID" id="18909115"/>